<evidence type="ECO:0000313" key="2">
    <source>
        <dbReference type="EMBL" id="BBJ40337.1"/>
    </source>
</evidence>
<feature type="region of interest" description="Disordered" evidence="1">
    <location>
        <begin position="1"/>
        <end position="82"/>
    </location>
</feature>
<organism evidence="2 3">
    <name type="scientific">Streptomyces antimycoticus</name>
    <dbReference type="NCBI Taxonomy" id="68175"/>
    <lineage>
        <taxon>Bacteria</taxon>
        <taxon>Bacillati</taxon>
        <taxon>Actinomycetota</taxon>
        <taxon>Actinomycetes</taxon>
        <taxon>Kitasatosporales</taxon>
        <taxon>Streptomycetaceae</taxon>
        <taxon>Streptomyces</taxon>
        <taxon>Streptomyces violaceusniger group</taxon>
    </lineage>
</organism>
<evidence type="ECO:0000313" key="3">
    <source>
        <dbReference type="Proteomes" id="UP000463951"/>
    </source>
</evidence>
<gene>
    <name evidence="2" type="ORF">SSPO_030550</name>
</gene>
<sequence length="82" mass="9047">MRALPFDSDAPLRLAPSYRWEAPPAGQPKHPDTLRRPSAQSVARWEVSRPEGPSTPEAPRRPGAYGWRPGRLAGLGTPPLRQ</sequence>
<reference evidence="2 3" key="1">
    <citation type="journal article" date="2020" name="Int. J. Syst. Evol. Microbiol.">
        <title>Reclassification of Streptomyces castelarensis and Streptomyces sporoclivatus as later heterotypic synonyms of Streptomyces antimycoticus.</title>
        <authorList>
            <person name="Komaki H."/>
            <person name="Tamura T."/>
        </authorList>
    </citation>
    <scope>NUCLEOTIDE SEQUENCE [LARGE SCALE GENOMIC DNA]</scope>
    <source>
        <strain evidence="2 3">NBRC 100767</strain>
    </source>
</reference>
<dbReference type="AlphaFoldDB" id="A0A499V2E4"/>
<protein>
    <submittedName>
        <fullName evidence="2">Uncharacterized protein</fullName>
    </submittedName>
</protein>
<accession>A0A499V2E4</accession>
<evidence type="ECO:0000256" key="1">
    <source>
        <dbReference type="SAM" id="MobiDB-lite"/>
    </source>
</evidence>
<name>A0A499V2E4_9ACTN</name>
<dbReference type="Proteomes" id="UP000463951">
    <property type="component" value="Chromosome"/>
</dbReference>
<dbReference type="EMBL" id="AP019620">
    <property type="protein sequence ID" value="BBJ40337.1"/>
    <property type="molecule type" value="Genomic_DNA"/>
</dbReference>
<proteinExistence type="predicted"/>